<reference evidence="1 2" key="1">
    <citation type="journal article" date="2003" name="Nat. Genet.">
        <title>Comparative analysis of the genome sequences of Bordetella pertussis, Bordetella parapertussis and Bordetella bronchiseptica.</title>
        <authorList>
            <person name="Parkhill J."/>
            <person name="Sebaihia M."/>
            <person name="Preston A."/>
            <person name="Murphy L.D."/>
            <person name="Thomson N.R."/>
            <person name="Harris D.E."/>
            <person name="Holden M.T.G."/>
            <person name="Churcher C.M."/>
            <person name="Bentley S.D."/>
            <person name="Mungall K.L."/>
            <person name="Cerdeno-Tarraga A.-M."/>
            <person name="Temple L."/>
            <person name="James K.D."/>
            <person name="Harris B."/>
            <person name="Quail M.A."/>
            <person name="Achtman M."/>
            <person name="Atkin R."/>
            <person name="Baker S."/>
            <person name="Basham D."/>
            <person name="Bason N."/>
            <person name="Cherevach I."/>
            <person name="Chillingworth T."/>
            <person name="Collins M."/>
            <person name="Cronin A."/>
            <person name="Davis P."/>
            <person name="Doggett J."/>
            <person name="Feltwell T."/>
            <person name="Goble A."/>
            <person name="Hamlin N."/>
            <person name="Hauser H."/>
            <person name="Holroyd S."/>
            <person name="Jagels K."/>
            <person name="Leather S."/>
            <person name="Moule S."/>
            <person name="Norberczak H."/>
            <person name="O'Neil S."/>
            <person name="Ormond D."/>
            <person name="Price C."/>
            <person name="Rabbinowitsch E."/>
            <person name="Rutter S."/>
            <person name="Sanders M."/>
            <person name="Saunders D."/>
            <person name="Seeger K."/>
            <person name="Sharp S."/>
            <person name="Simmonds M."/>
            <person name="Skelton J."/>
            <person name="Squares R."/>
            <person name="Squares S."/>
            <person name="Stevens K."/>
            <person name="Unwin L."/>
            <person name="Whitehead S."/>
            <person name="Barrell B.G."/>
            <person name="Maskell D.J."/>
        </authorList>
    </citation>
    <scope>NUCLEOTIDE SEQUENCE [LARGE SCALE GENOMIC DNA]</scope>
    <source>
        <strain evidence="1 2">ATCC BAA-588 / NCTC 13252 / RB50</strain>
    </source>
</reference>
<name>A0A0H3LKA5_BORBR</name>
<organism evidence="1 2">
    <name type="scientific">Bordetella bronchiseptica (strain ATCC BAA-588 / NCTC 13252 / RB50)</name>
    <name type="common">Alcaligenes bronchisepticus</name>
    <dbReference type="NCBI Taxonomy" id="257310"/>
    <lineage>
        <taxon>Bacteria</taxon>
        <taxon>Pseudomonadati</taxon>
        <taxon>Pseudomonadota</taxon>
        <taxon>Betaproteobacteria</taxon>
        <taxon>Burkholderiales</taxon>
        <taxon>Alcaligenaceae</taxon>
        <taxon>Bordetella</taxon>
    </lineage>
</organism>
<gene>
    <name evidence="1" type="ordered locus">BB1681</name>
</gene>
<protein>
    <submittedName>
        <fullName evidence="1">Uncharacterized protein</fullName>
    </submittedName>
</protein>
<accession>A0A0H3LKA5</accession>
<dbReference type="Proteomes" id="UP000001027">
    <property type="component" value="Chromosome"/>
</dbReference>
<evidence type="ECO:0000313" key="1">
    <source>
        <dbReference type="EMBL" id="CAE32178.1"/>
    </source>
</evidence>
<dbReference type="AlphaFoldDB" id="A0A0H3LKA5"/>
<evidence type="ECO:0000313" key="2">
    <source>
        <dbReference type="Proteomes" id="UP000001027"/>
    </source>
</evidence>
<dbReference type="RefSeq" id="WP_010926241.1">
    <property type="nucleotide sequence ID" value="NC_002927.3"/>
</dbReference>
<dbReference type="HOGENOM" id="CLU_2300302_0_0_4"/>
<proteinExistence type="predicted"/>
<dbReference type="EMBL" id="BX640442">
    <property type="protein sequence ID" value="CAE32178.1"/>
    <property type="molecule type" value="Genomic_DNA"/>
</dbReference>
<sequence length="100" mass="11554">MAENTTPVTRLRLLVQGYELPAEACVRAMQLIASQRRFFTDAHIGDQIEGDMVPVKPWRGATARGAAWVAAETLIWEAWRRKEVRQVPTRRARQLWQVIR</sequence>
<dbReference type="KEGG" id="bbr:BB1681"/>